<sequence length="365" mass="40739">MLDRLPTELVSLIINDIPAPPSIWRRKALLDSLGLVCKSWRLAVSALANEILQVDRASAVADIRKWPAARRKQVTTLLLGSEAGTPLQCDEGFSTTVMSRLLPALPCLEHVYFRNIVLESIRVDFEVGAGNPYKKLRSLSLRTSQVALRATVDSVTFALRRLHLETKDPRDGGGFRCAIERLLRSECLPHLELLRLSVRSEWLPDLAIGFFGSLRAFQVDLGDSALTALLNSHADHAVFKTDTPTLFNFERGIGEWPLAADAIVKYIQTTIDDAIGSRSAPSNRLIAIFCLADPEVDRLNYLQRHRAFRPDPCFSCGGYWCGGALTGRYRDGAPRVKIVHACPPQYEFVQPEFLNFLRDAERNNA</sequence>
<keyword evidence="2" id="KW-1185">Reference proteome</keyword>
<dbReference type="OrthoDB" id="10277134at2759"/>
<organism evidence="1 2">
    <name type="scientific">Rhodotorula taiwanensis</name>
    <dbReference type="NCBI Taxonomy" id="741276"/>
    <lineage>
        <taxon>Eukaryota</taxon>
        <taxon>Fungi</taxon>
        <taxon>Dikarya</taxon>
        <taxon>Basidiomycota</taxon>
        <taxon>Pucciniomycotina</taxon>
        <taxon>Microbotryomycetes</taxon>
        <taxon>Sporidiobolales</taxon>
        <taxon>Sporidiobolaceae</taxon>
        <taxon>Rhodotorula</taxon>
    </lineage>
</organism>
<comment type="caution">
    <text evidence="1">The sequence shown here is derived from an EMBL/GenBank/DDBJ whole genome shotgun (WGS) entry which is preliminary data.</text>
</comment>
<protein>
    <recommendedName>
        <fullName evidence="3">F-box domain-containing protein</fullName>
    </recommendedName>
</protein>
<evidence type="ECO:0000313" key="2">
    <source>
        <dbReference type="Proteomes" id="UP000237144"/>
    </source>
</evidence>
<reference evidence="1 2" key="1">
    <citation type="journal article" date="2018" name="Front. Microbiol.">
        <title>Prospects for Fungal Bioremediation of Acidic Radioactive Waste Sites: Characterization and Genome Sequence of Rhodotorula taiwanensis MD1149.</title>
        <authorList>
            <person name="Tkavc R."/>
            <person name="Matrosova V.Y."/>
            <person name="Grichenko O.E."/>
            <person name="Gostincar C."/>
            <person name="Volpe R.P."/>
            <person name="Klimenkova P."/>
            <person name="Gaidamakova E.K."/>
            <person name="Zhou C.E."/>
            <person name="Stewart B.J."/>
            <person name="Lyman M.G."/>
            <person name="Malfatti S.A."/>
            <person name="Rubinfeld B."/>
            <person name="Courtot M."/>
            <person name="Singh J."/>
            <person name="Dalgard C.L."/>
            <person name="Hamilton T."/>
            <person name="Frey K.G."/>
            <person name="Gunde-Cimerman N."/>
            <person name="Dugan L."/>
            <person name="Daly M.J."/>
        </authorList>
    </citation>
    <scope>NUCLEOTIDE SEQUENCE [LARGE SCALE GENOMIC DNA]</scope>
    <source>
        <strain evidence="1 2">MD1149</strain>
    </source>
</reference>
<evidence type="ECO:0000313" key="1">
    <source>
        <dbReference type="EMBL" id="POY73805.1"/>
    </source>
</evidence>
<name>A0A2S5BAJ9_9BASI</name>
<dbReference type="Proteomes" id="UP000237144">
    <property type="component" value="Unassembled WGS sequence"/>
</dbReference>
<accession>A0A2S5BAJ9</accession>
<dbReference type="EMBL" id="PJQD01000035">
    <property type="protein sequence ID" value="POY73805.1"/>
    <property type="molecule type" value="Genomic_DNA"/>
</dbReference>
<evidence type="ECO:0008006" key="3">
    <source>
        <dbReference type="Google" id="ProtNLM"/>
    </source>
</evidence>
<gene>
    <name evidence="1" type="ORF">BMF94_3346</name>
</gene>
<proteinExistence type="predicted"/>
<dbReference type="AlphaFoldDB" id="A0A2S5BAJ9"/>